<dbReference type="PANTHER" id="PTHR30158:SF23">
    <property type="entry name" value="MULTIDRUG RESISTANCE PROTEIN MEXA"/>
    <property type="match status" value="1"/>
</dbReference>
<dbReference type="InterPro" id="IPR058626">
    <property type="entry name" value="MdtA-like_b-barrel"/>
</dbReference>
<feature type="domain" description="Multidrug resistance protein MdtA-like barrel-sandwich hybrid" evidence="4">
    <location>
        <begin position="58"/>
        <end position="178"/>
    </location>
</feature>
<evidence type="ECO:0000259" key="6">
    <source>
        <dbReference type="Pfam" id="PF25967"/>
    </source>
</evidence>
<dbReference type="Pfam" id="PF25917">
    <property type="entry name" value="BSH_RND"/>
    <property type="match status" value="1"/>
</dbReference>
<dbReference type="Gene3D" id="2.40.30.170">
    <property type="match status" value="1"/>
</dbReference>
<dbReference type="GO" id="GO:0046677">
    <property type="term" value="P:response to antibiotic"/>
    <property type="evidence" value="ECO:0007669"/>
    <property type="project" value="TreeGrafter"/>
</dbReference>
<gene>
    <name evidence="7" type="ORF">FOA19_16090</name>
</gene>
<dbReference type="InterPro" id="IPR006143">
    <property type="entry name" value="RND_pump_MFP"/>
</dbReference>
<dbReference type="EMBL" id="VKKY01000002">
    <property type="protein sequence ID" value="KAA3438736.1"/>
    <property type="molecule type" value="Genomic_DNA"/>
</dbReference>
<proteinExistence type="inferred from homology"/>
<evidence type="ECO:0000313" key="7">
    <source>
        <dbReference type="EMBL" id="KAA3438736.1"/>
    </source>
</evidence>
<comment type="caution">
    <text evidence="7">The sequence shown here is derived from an EMBL/GenBank/DDBJ whole genome shotgun (WGS) entry which is preliminary data.</text>
</comment>
<dbReference type="GO" id="GO:0030313">
    <property type="term" value="C:cell envelope"/>
    <property type="evidence" value="ECO:0007669"/>
    <property type="project" value="UniProtKB-SubCell"/>
</dbReference>
<dbReference type="GO" id="GO:0022857">
    <property type="term" value="F:transmembrane transporter activity"/>
    <property type="evidence" value="ECO:0007669"/>
    <property type="project" value="InterPro"/>
</dbReference>
<sequence>MKRIFMLVGLCALLWQTGCQSEKVEKEEATSFLVTSPLAKDTLITKEYVSQIHSISHIEIRALEKGYLQKIYVDEGQHVKKGQLMFQIMPVMYQAELQKAQAEASFAEIEYQNTKKLASSNVVAPGELAMAKAKLNKAKAEVSLAQVHLGFTQIRAPFDGIMDHFQVRLGSLVDEGDLLTTLSDNSEMWVYFNVPEAEYLDFKTSQHSENQTQVKLEMANRQVFDYAGVVQTIEADFNNETGNIAFRATFPNPKGLLRHGETGNILMEVPMKNALLIPQKATFEVLDKKYVYVLDKGNVLRSREITLAAELPHIYVVQKGLSENDKILLEGLRLVRENEKIHSKYVEPKTVLSQLNLYAE</sequence>
<evidence type="ECO:0000259" key="3">
    <source>
        <dbReference type="Pfam" id="PF25876"/>
    </source>
</evidence>
<dbReference type="InterPro" id="IPR058624">
    <property type="entry name" value="MdtA-like_HH"/>
</dbReference>
<dbReference type="RefSeq" id="WP_149091792.1">
    <property type="nucleotide sequence ID" value="NZ_VKKY01000002.1"/>
</dbReference>
<dbReference type="Pfam" id="PF25967">
    <property type="entry name" value="RND-MFP_C"/>
    <property type="match status" value="1"/>
</dbReference>
<dbReference type="OrthoDB" id="9801814at2"/>
<evidence type="ECO:0000256" key="1">
    <source>
        <dbReference type="ARBA" id="ARBA00004196"/>
    </source>
</evidence>
<evidence type="ECO:0000259" key="4">
    <source>
        <dbReference type="Pfam" id="PF25917"/>
    </source>
</evidence>
<accession>A0A5B6TEY2</accession>
<dbReference type="Pfam" id="PF25876">
    <property type="entry name" value="HH_MFP_RND"/>
    <property type="match status" value="1"/>
</dbReference>
<dbReference type="Gene3D" id="1.10.287.470">
    <property type="entry name" value="Helix hairpin bin"/>
    <property type="match status" value="1"/>
</dbReference>
<feature type="domain" description="Multidrug resistance protein MdtA-like alpha-helical hairpin" evidence="3">
    <location>
        <begin position="93"/>
        <end position="147"/>
    </location>
</feature>
<reference evidence="7 8" key="1">
    <citation type="submission" date="2019-07" db="EMBL/GenBank/DDBJ databases">
        <title>Rufibacter sp. nov., isolated from lake sediment.</title>
        <authorList>
            <person name="Qu J.-H."/>
        </authorList>
    </citation>
    <scope>NUCLEOTIDE SEQUENCE [LARGE SCALE GENOMIC DNA]</scope>
    <source>
        <strain evidence="7 8">NBS58-1</strain>
    </source>
</reference>
<evidence type="ECO:0000313" key="8">
    <source>
        <dbReference type="Proteomes" id="UP000324133"/>
    </source>
</evidence>
<dbReference type="GO" id="GO:0005886">
    <property type="term" value="C:plasma membrane"/>
    <property type="evidence" value="ECO:0007669"/>
    <property type="project" value="TreeGrafter"/>
</dbReference>
<dbReference type="InterPro" id="IPR058627">
    <property type="entry name" value="MdtA-like_C"/>
</dbReference>
<dbReference type="AlphaFoldDB" id="A0A5B6TEY2"/>
<dbReference type="SUPFAM" id="SSF111369">
    <property type="entry name" value="HlyD-like secretion proteins"/>
    <property type="match status" value="1"/>
</dbReference>
<organism evidence="7 8">
    <name type="scientific">Rufibacter hautae</name>
    <dbReference type="NCBI Taxonomy" id="2595005"/>
    <lineage>
        <taxon>Bacteria</taxon>
        <taxon>Pseudomonadati</taxon>
        <taxon>Bacteroidota</taxon>
        <taxon>Cytophagia</taxon>
        <taxon>Cytophagales</taxon>
        <taxon>Hymenobacteraceae</taxon>
        <taxon>Rufibacter</taxon>
    </lineage>
</organism>
<feature type="domain" description="Multidrug resistance protein MdtA-like beta-barrel" evidence="5">
    <location>
        <begin position="188"/>
        <end position="269"/>
    </location>
</feature>
<dbReference type="Pfam" id="PF25944">
    <property type="entry name" value="Beta-barrel_RND"/>
    <property type="match status" value="1"/>
</dbReference>
<dbReference type="NCBIfam" id="TIGR01730">
    <property type="entry name" value="RND_mfp"/>
    <property type="match status" value="1"/>
</dbReference>
<comment type="subcellular location">
    <subcellularLocation>
        <location evidence="1">Cell envelope</location>
    </subcellularLocation>
</comment>
<evidence type="ECO:0000259" key="5">
    <source>
        <dbReference type="Pfam" id="PF25944"/>
    </source>
</evidence>
<dbReference type="Gene3D" id="2.40.50.100">
    <property type="match status" value="1"/>
</dbReference>
<keyword evidence="8" id="KW-1185">Reference proteome</keyword>
<dbReference type="PANTHER" id="PTHR30158">
    <property type="entry name" value="ACRA/E-RELATED COMPONENT OF DRUG EFFLUX TRANSPORTER"/>
    <property type="match status" value="1"/>
</dbReference>
<dbReference type="Gene3D" id="2.40.420.20">
    <property type="match status" value="1"/>
</dbReference>
<comment type="similarity">
    <text evidence="2">Belongs to the membrane fusion protein (MFP) (TC 8.A.1) family.</text>
</comment>
<evidence type="ECO:0000256" key="2">
    <source>
        <dbReference type="ARBA" id="ARBA00009477"/>
    </source>
</evidence>
<protein>
    <submittedName>
        <fullName evidence="7">Efflux RND transporter periplasmic adaptor subunit</fullName>
    </submittedName>
</protein>
<feature type="domain" description="Multidrug resistance protein MdtA-like C-terminal permuted SH3" evidence="6">
    <location>
        <begin position="273"/>
        <end position="332"/>
    </location>
</feature>
<dbReference type="InterPro" id="IPR058625">
    <property type="entry name" value="MdtA-like_BSH"/>
</dbReference>
<name>A0A5B6TEY2_9BACT</name>
<dbReference type="Proteomes" id="UP000324133">
    <property type="component" value="Unassembled WGS sequence"/>
</dbReference>